<dbReference type="Pfam" id="PF13205">
    <property type="entry name" value="Big_5"/>
    <property type="match status" value="1"/>
</dbReference>
<organism evidence="3">
    <name type="scientific">marine metagenome</name>
    <dbReference type="NCBI Taxonomy" id="408172"/>
    <lineage>
        <taxon>unclassified sequences</taxon>
        <taxon>metagenomes</taxon>
        <taxon>ecological metagenomes</taxon>
    </lineage>
</organism>
<dbReference type="Pfam" id="PF06739">
    <property type="entry name" value="SBBP"/>
    <property type="match status" value="1"/>
</dbReference>
<dbReference type="InterPro" id="IPR032812">
    <property type="entry name" value="SbsA_Ig"/>
</dbReference>
<name>A0A381N1P3_9ZZZZ</name>
<dbReference type="AlphaFoldDB" id="A0A381N1P3"/>
<evidence type="ECO:0000259" key="2">
    <source>
        <dbReference type="Pfam" id="PF13205"/>
    </source>
</evidence>
<dbReference type="PANTHER" id="PTHR35580:SF1">
    <property type="entry name" value="PHYTASE-LIKE DOMAIN-CONTAINING PROTEIN"/>
    <property type="match status" value="1"/>
</dbReference>
<accession>A0A381N1P3</accession>
<dbReference type="SUPFAM" id="SSF101898">
    <property type="entry name" value="NHL repeat"/>
    <property type="match status" value="1"/>
</dbReference>
<reference evidence="3" key="1">
    <citation type="submission" date="2018-05" db="EMBL/GenBank/DDBJ databases">
        <authorList>
            <person name="Lanie J.A."/>
            <person name="Ng W.-L."/>
            <person name="Kazmierczak K.M."/>
            <person name="Andrzejewski T.M."/>
            <person name="Davidsen T.M."/>
            <person name="Wayne K.J."/>
            <person name="Tettelin H."/>
            <person name="Glass J.I."/>
            <person name="Rusch D."/>
            <person name="Podicherti R."/>
            <person name="Tsui H.-C.T."/>
            <person name="Winkler M.E."/>
        </authorList>
    </citation>
    <scope>NUCLEOTIDE SEQUENCE</scope>
</reference>
<gene>
    <name evidence="3" type="ORF">METZ01_LOCUS1279</name>
</gene>
<protein>
    <recommendedName>
        <fullName evidence="2">SbsA Ig-like domain-containing protein</fullName>
    </recommendedName>
</protein>
<evidence type="ECO:0000256" key="1">
    <source>
        <dbReference type="ARBA" id="ARBA00022729"/>
    </source>
</evidence>
<dbReference type="InterPro" id="IPR052918">
    <property type="entry name" value="Motility_Chemotaxis_Reg"/>
</dbReference>
<dbReference type="InterPro" id="IPR010620">
    <property type="entry name" value="SBBP_repeat"/>
</dbReference>
<sequence>MKIESHNLNFEIRIYHSVVFMGFLLLELLGGCGGTARIPAEKPVTTSQKTPELVSVEPENNATTVKRNASVVLNFSEPMDALTLTVNSGNTQCSGTIQISSNSFSNCVRMNPPELKDGDKKVVLSPKGIYATQKFHQIRLTTEIKTVSGTSLNKRITTNPGFRTTWSQQIGTPGDDTGFALAVDPDGNVYLAGNTSTSESRDESDLFLAKYAASGFQNWIQQPGFGRSVTAAVLQLKKSGQLRLSGYSQEDDSSAVILASYDLSGKKIFSKTITLTGRASGKGMAMDPEGNIYIPAEVPFNLMKIRKTGEQIWSNELSSGLRLQALAADTEFSLYLTGSIEQSLDGNKSKGGADIFLLKMYQMGPKRWSRTFGTPLDESGTALALQSDKAIAIVGYVTQVEFGSEDKREYHDAFVIKYDSEGKQQWSYVIKGTKTEQSTVALWTPQGNLLVGGYTESSLETQSHSGKEDAFLAKLDSGGELLWLRQFGTKENERPLGIALGTEGQIYVTGFTEAQMDGAKYSGGRDVFLVQFNKDGEKQ</sequence>
<dbReference type="EMBL" id="UINC01000066">
    <property type="protein sequence ID" value="SUZ48425.1"/>
    <property type="molecule type" value="Genomic_DNA"/>
</dbReference>
<proteinExistence type="predicted"/>
<dbReference type="PANTHER" id="PTHR35580">
    <property type="entry name" value="CELL SURFACE GLYCOPROTEIN (S-LAYER PROTEIN)-LIKE PROTEIN"/>
    <property type="match status" value="1"/>
</dbReference>
<feature type="domain" description="SbsA Ig-like" evidence="2">
    <location>
        <begin position="49"/>
        <end position="154"/>
    </location>
</feature>
<keyword evidence="1" id="KW-0732">Signal</keyword>
<evidence type="ECO:0000313" key="3">
    <source>
        <dbReference type="EMBL" id="SUZ48425.1"/>
    </source>
</evidence>